<feature type="region of interest" description="Disordered" evidence="1">
    <location>
        <begin position="1"/>
        <end position="20"/>
    </location>
</feature>
<proteinExistence type="predicted"/>
<dbReference type="EMBL" id="QWKH01000015">
    <property type="protein sequence ID" value="NBI34114.1"/>
    <property type="molecule type" value="Genomic_DNA"/>
</dbReference>
<gene>
    <name evidence="2" type="ORF">D1639_03520</name>
</gene>
<evidence type="ECO:0000313" key="2">
    <source>
        <dbReference type="EMBL" id="NBI34114.1"/>
    </source>
</evidence>
<name>A0A7C9JDW8_9BACT</name>
<dbReference type="Pfam" id="PF06486">
    <property type="entry name" value="DUF1093"/>
    <property type="match status" value="1"/>
</dbReference>
<comment type="caution">
    <text evidence="2">The sequence shown here is derived from an EMBL/GenBank/DDBJ whole genome shotgun (WGS) entry which is preliminary data.</text>
</comment>
<sequence>MAAAASERHHRLIAKSNREEHPMSKRKAITIAAIAVIGLTAALLFAASTANLLLAGDYYVKIDNAHVSKNEPDGGVINFGSSEPYLYKLEAINAKGDRAEIEFGTYRELRQNAFLRLDLQPIRGVVGWSEVPEDALPAKVAATLS</sequence>
<dbReference type="InterPro" id="IPR036166">
    <property type="entry name" value="YxeA-like_sf"/>
</dbReference>
<dbReference type="PANTHER" id="PTHR36433">
    <property type="entry name" value="HYPOTHETICAL CYTOSOLIC PROTEIN"/>
    <property type="match status" value="1"/>
</dbReference>
<dbReference type="SUPFAM" id="SSF159121">
    <property type="entry name" value="BC4932-like"/>
    <property type="match status" value="1"/>
</dbReference>
<organism evidence="2">
    <name type="scientific">Muribaculaceae bacterium Z82</name>
    <dbReference type="NCBI Taxonomy" id="2304548"/>
    <lineage>
        <taxon>Bacteria</taxon>
        <taxon>Pseudomonadati</taxon>
        <taxon>Bacteroidota</taxon>
        <taxon>Bacteroidia</taxon>
        <taxon>Bacteroidales</taxon>
        <taxon>Muribaculaceae</taxon>
    </lineage>
</organism>
<dbReference type="AlphaFoldDB" id="A0A7C9JDW8"/>
<dbReference type="PANTHER" id="PTHR36433:SF2">
    <property type="entry name" value="YXEA FAMILY PROTEIN"/>
    <property type="match status" value="1"/>
</dbReference>
<accession>A0A7C9JDW8</accession>
<dbReference type="NCBIfam" id="TIGR01655">
    <property type="entry name" value="yxeA_fam"/>
    <property type="match status" value="1"/>
</dbReference>
<reference evidence="2" key="1">
    <citation type="submission" date="2018-08" db="EMBL/GenBank/DDBJ databases">
        <title>Murine metabolic-syndrome-specific gut microbial biobank.</title>
        <authorList>
            <person name="Liu C."/>
        </authorList>
    </citation>
    <scope>NUCLEOTIDE SEQUENCE [LARGE SCALE GENOMIC DNA]</scope>
    <source>
        <strain evidence="2">Z82</strain>
    </source>
</reference>
<dbReference type="InterPro" id="IPR006542">
    <property type="entry name" value="DUF1093"/>
</dbReference>
<evidence type="ECO:0000256" key="1">
    <source>
        <dbReference type="SAM" id="MobiDB-lite"/>
    </source>
</evidence>
<protein>
    <submittedName>
        <fullName evidence="2">YxeA family protein</fullName>
    </submittedName>
</protein>
<dbReference type="Gene3D" id="2.40.50.480">
    <property type="match status" value="1"/>
</dbReference>